<organism evidence="4 5">
    <name type="scientific">Salix dunnii</name>
    <dbReference type="NCBI Taxonomy" id="1413687"/>
    <lineage>
        <taxon>Eukaryota</taxon>
        <taxon>Viridiplantae</taxon>
        <taxon>Streptophyta</taxon>
        <taxon>Embryophyta</taxon>
        <taxon>Tracheophyta</taxon>
        <taxon>Spermatophyta</taxon>
        <taxon>Magnoliopsida</taxon>
        <taxon>eudicotyledons</taxon>
        <taxon>Gunneridae</taxon>
        <taxon>Pentapetalae</taxon>
        <taxon>rosids</taxon>
        <taxon>fabids</taxon>
        <taxon>Malpighiales</taxon>
        <taxon>Salicaceae</taxon>
        <taxon>Saliceae</taxon>
        <taxon>Salix</taxon>
    </lineage>
</organism>
<evidence type="ECO:0000313" key="4">
    <source>
        <dbReference type="EMBL" id="KAF9672369.1"/>
    </source>
</evidence>
<dbReference type="SUPFAM" id="SSF52540">
    <property type="entry name" value="P-loop containing nucleoside triphosphate hydrolases"/>
    <property type="match status" value="1"/>
</dbReference>
<name>A0A835JPU6_9ROSI</name>
<evidence type="ECO:0000256" key="1">
    <source>
        <dbReference type="RuleBase" id="RU361155"/>
    </source>
</evidence>
<dbReference type="InterPro" id="IPR000863">
    <property type="entry name" value="Sulfotransferase_dom"/>
</dbReference>
<proteinExistence type="inferred from homology"/>
<evidence type="ECO:0000256" key="2">
    <source>
        <dbReference type="SAM" id="MobiDB-lite"/>
    </source>
</evidence>
<dbReference type="GO" id="GO:0008146">
    <property type="term" value="F:sulfotransferase activity"/>
    <property type="evidence" value="ECO:0007669"/>
    <property type="project" value="InterPro"/>
</dbReference>
<comment type="similarity">
    <text evidence="1">Belongs to the sulfotransferase 1 family.</text>
</comment>
<feature type="domain" description="Sulfotransferase" evidence="3">
    <location>
        <begin position="10"/>
        <end position="81"/>
    </location>
</feature>
<dbReference type="InterPro" id="IPR052650">
    <property type="entry name" value="Zinc_finger_CCCH"/>
</dbReference>
<reference evidence="4 5" key="1">
    <citation type="submission" date="2020-10" db="EMBL/GenBank/DDBJ databases">
        <title>Plant Genome Project.</title>
        <authorList>
            <person name="Zhang R.-G."/>
        </authorList>
    </citation>
    <scope>NUCLEOTIDE SEQUENCE [LARGE SCALE GENOMIC DNA]</scope>
    <source>
        <strain evidence="4">FAFU-HL-1</strain>
        <tissue evidence="4">Leaf</tissue>
    </source>
</reference>
<dbReference type="Pfam" id="PF00685">
    <property type="entry name" value="Sulfotransfer_1"/>
    <property type="match status" value="1"/>
</dbReference>
<dbReference type="OrthoDB" id="1935339at2759"/>
<accession>A0A835JPU6</accession>
<dbReference type="EMBL" id="JADGMS010000011">
    <property type="protein sequence ID" value="KAF9672369.1"/>
    <property type="molecule type" value="Genomic_DNA"/>
</dbReference>
<dbReference type="PANTHER" id="PTHR36886">
    <property type="entry name" value="PROTEIN FRIGIDA-ESSENTIAL 1"/>
    <property type="match status" value="1"/>
</dbReference>
<keyword evidence="5" id="KW-1185">Reference proteome</keyword>
<dbReference type="EC" id="2.8.2.-" evidence="1"/>
<feature type="region of interest" description="Disordered" evidence="2">
    <location>
        <begin position="281"/>
        <end position="369"/>
    </location>
</feature>
<comment type="caution">
    <text evidence="4">The sequence shown here is derived from an EMBL/GenBank/DDBJ whole genome shotgun (WGS) entry which is preliminary data.</text>
</comment>
<evidence type="ECO:0000259" key="3">
    <source>
        <dbReference type="Pfam" id="PF00685"/>
    </source>
</evidence>
<gene>
    <name evidence="4" type="ORF">SADUNF_Sadunf11G0034500</name>
</gene>
<dbReference type="PANTHER" id="PTHR36886:SF3">
    <property type="entry name" value="PROTEIN FRIGIDA-ESSENTIAL 1"/>
    <property type="match status" value="1"/>
</dbReference>
<feature type="compositionally biased region" description="Polar residues" evidence="2">
    <location>
        <begin position="292"/>
        <end position="312"/>
    </location>
</feature>
<dbReference type="AlphaFoldDB" id="A0A835JPU6"/>
<keyword evidence="1" id="KW-0808">Transferase</keyword>
<dbReference type="InterPro" id="IPR027417">
    <property type="entry name" value="P-loop_NTPase"/>
</dbReference>
<evidence type="ECO:0000313" key="5">
    <source>
        <dbReference type="Proteomes" id="UP000657918"/>
    </source>
</evidence>
<feature type="region of interest" description="Disordered" evidence="2">
    <location>
        <begin position="192"/>
        <end position="213"/>
    </location>
</feature>
<dbReference type="Proteomes" id="UP000657918">
    <property type="component" value="Chromosome 11"/>
</dbReference>
<sequence length="506" mass="56079">MGCFTAEEEEEGEVQKIVSLCSFEKLSNLEVNKNGTHSLDTSIAVKNSAFFRKGEIGDWEKHLTPEMGARLDDIMEQKLKGDLEAAKVIVPGVPFAYDNCHSGFIKSCYHHLVKQQLWNCSRRTAALCFFIYGRCEKQFGDTKVSSFPDPDASSTGKEATLSSHFSQEILTPLEHKENRSLHQLDAKHNLSPRQREGIPCNGKQFSSTKDDPGFSSSFKDVGIENFRQHWPGTDYGSYSSLINRGSLFSFSSTYDLSLLRSQKLPDGYHASRSSSLLRSASAFSGSEPERASISNTSQQPIYDSLSNQNFGTEFNGDKSAISSHDKPHGILLDKNYSTPGKDPFTTATVSGGAGTTDGENGSALKEESASGIGYDKVNRVANKIDRGARTQISVLRHKKDLKADSVRQNNDMEVDQMIGEDVEKESKALRHFRAALIDFVKDMLKPTWREGHLSKDAHNTIVKKTVEKVHSTLQPRHIPATVESIKQYLSSSQPKMAKLVEVSVLI</sequence>
<dbReference type="Gene3D" id="3.40.50.300">
    <property type="entry name" value="P-loop containing nucleotide triphosphate hydrolases"/>
    <property type="match status" value="1"/>
</dbReference>
<protein>
    <recommendedName>
        <fullName evidence="1">Sulfotransferase</fullName>
        <ecNumber evidence="1">2.8.2.-</ecNumber>
    </recommendedName>
</protein>